<dbReference type="FunFam" id="3.40.50.300:FF:000437">
    <property type="entry name" value="ATP-dependent DNA helicase DinG"/>
    <property type="match status" value="1"/>
</dbReference>
<dbReference type="SMART" id="SM00491">
    <property type="entry name" value="HELICc2"/>
    <property type="match status" value="1"/>
</dbReference>
<feature type="compositionally biased region" description="Basic and acidic residues" evidence="11">
    <location>
        <begin position="12"/>
        <end position="23"/>
    </location>
</feature>
<dbReference type="Pfam" id="PF00270">
    <property type="entry name" value="DEAD"/>
    <property type="match status" value="1"/>
</dbReference>
<evidence type="ECO:0000256" key="6">
    <source>
        <dbReference type="ARBA" id="ARBA00038058"/>
    </source>
</evidence>
<dbReference type="InterPro" id="IPR014013">
    <property type="entry name" value="Helic_SF1/SF2_ATP-bd_DinG/Rad3"/>
</dbReference>
<feature type="domain" description="Helicase ATP-binding" evidence="12">
    <location>
        <begin position="37"/>
        <end position="337"/>
    </location>
</feature>
<keyword evidence="4 13" id="KW-0347">Helicase</keyword>
<evidence type="ECO:0000256" key="9">
    <source>
        <dbReference type="ARBA" id="ARBA00073590"/>
    </source>
</evidence>
<dbReference type="PANTHER" id="PTHR11472">
    <property type="entry name" value="DNA REPAIR DEAD HELICASE RAD3/XP-D SUBFAMILY MEMBER"/>
    <property type="match status" value="1"/>
</dbReference>
<dbReference type="OrthoDB" id="9805194at2"/>
<evidence type="ECO:0000256" key="5">
    <source>
        <dbReference type="ARBA" id="ARBA00022840"/>
    </source>
</evidence>
<comment type="similarity">
    <text evidence="6">Belongs to the helicase family. DinG subfamily.</text>
</comment>
<proteinExistence type="inferred from homology"/>
<accession>A0A3N3ZNP8</accession>
<keyword evidence="14" id="KW-1185">Reference proteome</keyword>
<dbReference type="SMART" id="SM00487">
    <property type="entry name" value="DEXDc"/>
    <property type="match status" value="1"/>
</dbReference>
<dbReference type="Gene3D" id="3.40.50.300">
    <property type="entry name" value="P-loop containing nucleotide triphosphate hydrolases"/>
    <property type="match status" value="2"/>
</dbReference>
<evidence type="ECO:0000313" key="14">
    <source>
        <dbReference type="Proteomes" id="UP000270616"/>
    </source>
</evidence>
<evidence type="ECO:0000256" key="10">
    <source>
        <dbReference type="ARBA" id="ARBA00079061"/>
    </source>
</evidence>
<evidence type="ECO:0000259" key="12">
    <source>
        <dbReference type="PROSITE" id="PS51193"/>
    </source>
</evidence>
<evidence type="ECO:0000256" key="1">
    <source>
        <dbReference type="ARBA" id="ARBA00001966"/>
    </source>
</evidence>
<feature type="region of interest" description="Disordered" evidence="11">
    <location>
        <begin position="357"/>
        <end position="378"/>
    </location>
</feature>
<dbReference type="Proteomes" id="UP000270616">
    <property type="component" value="Unassembled WGS sequence"/>
</dbReference>
<dbReference type="GO" id="GO:0043139">
    <property type="term" value="F:5'-3' DNA helicase activity"/>
    <property type="evidence" value="ECO:0007669"/>
    <property type="project" value="UniProtKB-EC"/>
</dbReference>
<dbReference type="InterPro" id="IPR006555">
    <property type="entry name" value="ATP-dep_Helicase_C"/>
</dbReference>
<dbReference type="InterPro" id="IPR011545">
    <property type="entry name" value="DEAD/DEAH_box_helicase_dom"/>
</dbReference>
<reference evidence="13 14" key="1">
    <citation type="submission" date="2018-10" db="EMBL/GenBank/DDBJ databases">
        <title>Kocuria sp. M5W7-7, whole genome shotgun sequence.</title>
        <authorList>
            <person name="Tuo L."/>
        </authorList>
    </citation>
    <scope>NUCLEOTIDE SEQUENCE [LARGE SCALE GENOMIC DNA]</scope>
    <source>
        <strain evidence="13 14">M5W7-7</strain>
    </source>
</reference>
<dbReference type="GO" id="GO:0005524">
    <property type="term" value="F:ATP binding"/>
    <property type="evidence" value="ECO:0007669"/>
    <property type="project" value="UniProtKB-KW"/>
</dbReference>
<evidence type="ECO:0000256" key="8">
    <source>
        <dbReference type="ARBA" id="ARBA00048954"/>
    </source>
</evidence>
<evidence type="ECO:0000256" key="4">
    <source>
        <dbReference type="ARBA" id="ARBA00022806"/>
    </source>
</evidence>
<evidence type="ECO:0000256" key="2">
    <source>
        <dbReference type="ARBA" id="ARBA00022741"/>
    </source>
</evidence>
<dbReference type="AlphaFoldDB" id="A0A3N3ZNP8"/>
<dbReference type="EC" id="5.6.2.3" evidence="7"/>
<dbReference type="PROSITE" id="PS51193">
    <property type="entry name" value="HELICASE_ATP_BIND_2"/>
    <property type="match status" value="1"/>
</dbReference>
<keyword evidence="5" id="KW-0067">ATP-binding</keyword>
<protein>
    <recommendedName>
        <fullName evidence="9">ATP-dependent helicase DinG</fullName>
        <ecNumber evidence="7">5.6.2.3</ecNumber>
    </recommendedName>
    <alternativeName>
        <fullName evidence="10">DNA 5'-3' helicase DinG</fullName>
    </alternativeName>
</protein>
<keyword evidence="3" id="KW-0378">Hydrolase</keyword>
<dbReference type="GO" id="GO:0003676">
    <property type="term" value="F:nucleic acid binding"/>
    <property type="evidence" value="ECO:0007669"/>
    <property type="project" value="InterPro"/>
</dbReference>
<comment type="cofactor">
    <cofactor evidence="1">
        <name>[4Fe-4S] cluster</name>
        <dbReference type="ChEBI" id="CHEBI:49883"/>
    </cofactor>
</comment>
<evidence type="ECO:0000313" key="13">
    <source>
        <dbReference type="EMBL" id="ROZ62496.1"/>
    </source>
</evidence>
<organism evidence="13 14">
    <name type="scientific">Kocuria soli</name>
    <dbReference type="NCBI Taxonomy" id="2485125"/>
    <lineage>
        <taxon>Bacteria</taxon>
        <taxon>Bacillati</taxon>
        <taxon>Actinomycetota</taxon>
        <taxon>Actinomycetes</taxon>
        <taxon>Micrococcales</taxon>
        <taxon>Micrococcaceae</taxon>
        <taxon>Kocuria</taxon>
    </lineage>
</organism>
<evidence type="ECO:0000256" key="11">
    <source>
        <dbReference type="SAM" id="MobiDB-lite"/>
    </source>
</evidence>
<dbReference type="PANTHER" id="PTHR11472:SF34">
    <property type="entry name" value="REGULATOR OF TELOMERE ELONGATION HELICASE 1"/>
    <property type="match status" value="1"/>
</dbReference>
<evidence type="ECO:0000256" key="3">
    <source>
        <dbReference type="ARBA" id="ARBA00022801"/>
    </source>
</evidence>
<dbReference type="InterPro" id="IPR027417">
    <property type="entry name" value="P-loop_NTPase"/>
</dbReference>
<dbReference type="Pfam" id="PF13307">
    <property type="entry name" value="Helicase_C_2"/>
    <property type="match status" value="1"/>
</dbReference>
<dbReference type="RefSeq" id="WP_123825695.1">
    <property type="nucleotide sequence ID" value="NZ_RKMF01000012.1"/>
</dbReference>
<name>A0A3N3ZNP8_9MICC</name>
<sequence length="698" mass="73512">MPTTTAPGTGVRDAEGRPITDRPETFPGALDALNLLDTAVEALGGQRRDGQRFMAAKVAEALDTGRHLLVQAGTGTGKSLAYLTPALHHAAGRRGAGAGPVVVATATLALQSQVVGRDVPRLLSALEGELPEGMDVALLKGRSNYACLHKLEGGYPQDDDGALFAAPGEGNHPGGGQVSALGREVQRLRDWAQTTDTGDRDEVLPGVTDTAWRQISVTARECLGRSCPFVEECFGELAKARAADADVVITNHALLAINAFEDVQVLPEHDVVIIDEAHELRDRVTGAVTGALSAAAVRAAATSIRKHTSAKSDDLSAGADDLERALEGVPAELLARGLTDRMGASVVRIRDAARQALTDSKPEKGAGSADADADGGRQMARSRVTEILELCERMTEADDAREVLWLSRTGGWEPGRGYVPAEDTDPAVLNIAPLSVAGRLREGLFDGRTVVMTSATLSVGASFDAVAGDLGLQGPGAPRWEGVDVGSPFDYPRQGILYTARHLEKPGRQLAPAMLEETVDLIEASGGGALGLFSSRRAAEEAAEYVRERTEHPILCQGDASLNSLVKEFTEDPATCLFGTMSLWQGVDVPGDACRLVLIDRIPFPRPDDPLATARAKAIAEAGGNGFMGVSATHAAVRLAQGAGRLIRSASDKGVVAILDSRLATARYGGFLRSSLPPMWATQDRDVVLAALRRLNND</sequence>
<dbReference type="GO" id="GO:0006139">
    <property type="term" value="P:nucleobase-containing compound metabolic process"/>
    <property type="evidence" value="ECO:0007669"/>
    <property type="project" value="InterPro"/>
</dbReference>
<dbReference type="InterPro" id="IPR014001">
    <property type="entry name" value="Helicase_ATP-bd"/>
</dbReference>
<evidence type="ECO:0000256" key="7">
    <source>
        <dbReference type="ARBA" id="ARBA00044969"/>
    </source>
</evidence>
<comment type="catalytic activity">
    <reaction evidence="8">
        <text>ATP + H2O = ADP + phosphate + H(+)</text>
        <dbReference type="Rhea" id="RHEA:13065"/>
        <dbReference type="ChEBI" id="CHEBI:15377"/>
        <dbReference type="ChEBI" id="CHEBI:15378"/>
        <dbReference type="ChEBI" id="CHEBI:30616"/>
        <dbReference type="ChEBI" id="CHEBI:43474"/>
        <dbReference type="ChEBI" id="CHEBI:456216"/>
        <dbReference type="EC" id="5.6.2.3"/>
    </reaction>
</comment>
<dbReference type="GO" id="GO:0016818">
    <property type="term" value="F:hydrolase activity, acting on acid anhydrides, in phosphorus-containing anhydrides"/>
    <property type="evidence" value="ECO:0007669"/>
    <property type="project" value="InterPro"/>
</dbReference>
<dbReference type="SUPFAM" id="SSF52540">
    <property type="entry name" value="P-loop containing nucleoside triphosphate hydrolases"/>
    <property type="match status" value="1"/>
</dbReference>
<dbReference type="EMBL" id="RKMF01000012">
    <property type="protein sequence ID" value="ROZ62496.1"/>
    <property type="molecule type" value="Genomic_DNA"/>
</dbReference>
<gene>
    <name evidence="13" type="ORF">EDL96_09960</name>
</gene>
<comment type="caution">
    <text evidence="13">The sequence shown here is derived from an EMBL/GenBank/DDBJ whole genome shotgun (WGS) entry which is preliminary data.</text>
</comment>
<feature type="region of interest" description="Disordered" evidence="11">
    <location>
        <begin position="1"/>
        <end position="23"/>
    </location>
</feature>
<dbReference type="InterPro" id="IPR045028">
    <property type="entry name" value="DinG/Rad3-like"/>
</dbReference>
<keyword evidence="2" id="KW-0547">Nucleotide-binding</keyword>